<dbReference type="InterPro" id="IPR000719">
    <property type="entry name" value="Prot_kinase_dom"/>
</dbReference>
<evidence type="ECO:0000313" key="9">
    <source>
        <dbReference type="Proteomes" id="UP000027345"/>
    </source>
</evidence>
<dbReference type="InterPro" id="IPR008266">
    <property type="entry name" value="Tyr_kinase_AS"/>
</dbReference>
<evidence type="ECO:0000313" key="8">
    <source>
        <dbReference type="EMBL" id="KDN21861.1"/>
    </source>
</evidence>
<dbReference type="PANTHER" id="PTHR43289:SF6">
    <property type="entry name" value="SERINE_THREONINE-PROTEIN KINASE NEKL-3"/>
    <property type="match status" value="1"/>
</dbReference>
<dbReference type="Gene3D" id="3.30.200.20">
    <property type="entry name" value="Phosphorylase Kinase, domain 1"/>
    <property type="match status" value="1"/>
</dbReference>
<keyword evidence="4" id="KW-0547">Nucleotide-binding</keyword>
<sequence>MRGAEVGNRLGSAEFPDDYELKEWAFDGGEGEVWRATTARRDGDTHHEWAVKIVHDERLKAHHLESAADALQRCYLRAKDSAREVKQLRLPGVIGAFDVFVGGEPHLPGEAGESRVLYVVSEWIDGANLPVWRKQDDRTFLDVCGVVEALARIVDSITNRALGIIHRDISPANVMVEARSAEVKLIDFTFAVPVQSGPGTVVVNRGYTAPEARATGMGSAAADRYSFGAVVYYLLVGQPPPEHDAANGGRSALIRANFPETVARHVSDLLAEDPARRPVSLVRWAEQLRGLAAEVDTGSGEPSWGDVDLTVDGTNTVQVVAAGTATVASAPLATGALWSLVADGRENVPRTPAAVRTTCDGAGNIVRFVLSRSDTLSVGRAGKWTTAGAAALTGGVAVVRTPDGSAVAFTVDPVAERLTTVEVRVDGRVVRSTGGPYVQHVLAAAAGPDGRPAVVAMTADGAPTVIGAGDPVRLARQEVSVAGVCVTSWGELQCLCAKAGTREIAVFEQLYGRWTEMAPINPPGSVTDLACVGRRGGISMAIAGDNGLWIATEQDGVIANWQRLTAEPGHRVALEVGAAWRLRLVAVVDGQVVVATEDASGSWSRGLKVL</sequence>
<dbReference type="EC" id="2.7.11.1" evidence="1"/>
<evidence type="ECO:0000259" key="7">
    <source>
        <dbReference type="PROSITE" id="PS50011"/>
    </source>
</evidence>
<dbReference type="SUPFAM" id="SSF56112">
    <property type="entry name" value="Protein kinase-like (PK-like)"/>
    <property type="match status" value="1"/>
</dbReference>
<dbReference type="PROSITE" id="PS50011">
    <property type="entry name" value="PROTEIN_KINASE_DOM"/>
    <property type="match status" value="1"/>
</dbReference>
<dbReference type="AlphaFoldDB" id="A0A066U333"/>
<accession>A0A066U333</accession>
<gene>
    <name evidence="8" type="ORF">DV20_13100</name>
</gene>
<keyword evidence="5" id="KW-0418">Kinase</keyword>
<evidence type="ECO:0000256" key="4">
    <source>
        <dbReference type="ARBA" id="ARBA00022741"/>
    </source>
</evidence>
<evidence type="ECO:0000256" key="3">
    <source>
        <dbReference type="ARBA" id="ARBA00022679"/>
    </source>
</evidence>
<dbReference type="Pfam" id="PF00069">
    <property type="entry name" value="Pkinase"/>
    <property type="match status" value="1"/>
</dbReference>
<dbReference type="EMBL" id="JMQI01000026">
    <property type="protein sequence ID" value="KDN21861.1"/>
    <property type="molecule type" value="Genomic_DNA"/>
</dbReference>
<proteinExistence type="predicted"/>
<evidence type="ECO:0000256" key="6">
    <source>
        <dbReference type="ARBA" id="ARBA00022840"/>
    </source>
</evidence>
<dbReference type="GO" id="GO:0004674">
    <property type="term" value="F:protein serine/threonine kinase activity"/>
    <property type="evidence" value="ECO:0007669"/>
    <property type="project" value="UniProtKB-KW"/>
</dbReference>
<evidence type="ECO:0000256" key="1">
    <source>
        <dbReference type="ARBA" id="ARBA00012513"/>
    </source>
</evidence>
<dbReference type="STRING" id="287986.DV20_13100"/>
<dbReference type="PANTHER" id="PTHR43289">
    <property type="entry name" value="MITOGEN-ACTIVATED PROTEIN KINASE KINASE KINASE 20-RELATED"/>
    <property type="match status" value="1"/>
</dbReference>
<dbReference type="SMART" id="SM00220">
    <property type="entry name" value="S_TKc"/>
    <property type="match status" value="1"/>
</dbReference>
<dbReference type="Gene3D" id="1.10.510.10">
    <property type="entry name" value="Transferase(Phosphotransferase) domain 1"/>
    <property type="match status" value="1"/>
</dbReference>
<evidence type="ECO:0000256" key="2">
    <source>
        <dbReference type="ARBA" id="ARBA00022527"/>
    </source>
</evidence>
<dbReference type="eggNOG" id="COG0515">
    <property type="taxonomic scope" value="Bacteria"/>
</dbReference>
<reference evidence="8 9" key="1">
    <citation type="submission" date="2014-05" db="EMBL/GenBank/DDBJ databases">
        <title>Draft genome sequence of Amycolatopsis rifamycinica DSM 46095.</title>
        <authorList>
            <person name="Lal R."/>
            <person name="Saxena A."/>
            <person name="Kumari R."/>
            <person name="Mukherjee U."/>
            <person name="Singh P."/>
            <person name="Sangwan N."/>
            <person name="Mahato N.K."/>
        </authorList>
    </citation>
    <scope>NUCLEOTIDE SEQUENCE [LARGE SCALE GENOMIC DNA]</scope>
    <source>
        <strain evidence="8 9">DSM 46095</strain>
    </source>
</reference>
<feature type="domain" description="Protein kinase" evidence="7">
    <location>
        <begin position="19"/>
        <end position="289"/>
    </location>
</feature>
<keyword evidence="6" id="KW-0067">ATP-binding</keyword>
<dbReference type="InterPro" id="IPR011009">
    <property type="entry name" value="Kinase-like_dom_sf"/>
</dbReference>
<comment type="caution">
    <text evidence="8">The sequence shown here is derived from an EMBL/GenBank/DDBJ whole genome shotgun (WGS) entry which is preliminary data.</text>
</comment>
<keyword evidence="2" id="KW-0723">Serine/threonine-protein kinase</keyword>
<name>A0A066U333_9PSEU</name>
<dbReference type="PROSITE" id="PS00109">
    <property type="entry name" value="PROTEIN_KINASE_TYR"/>
    <property type="match status" value="1"/>
</dbReference>
<evidence type="ECO:0000256" key="5">
    <source>
        <dbReference type="ARBA" id="ARBA00022777"/>
    </source>
</evidence>
<organism evidence="8 9">
    <name type="scientific">Amycolatopsis rifamycinica</name>
    <dbReference type="NCBI Taxonomy" id="287986"/>
    <lineage>
        <taxon>Bacteria</taxon>
        <taxon>Bacillati</taxon>
        <taxon>Actinomycetota</taxon>
        <taxon>Actinomycetes</taxon>
        <taxon>Pseudonocardiales</taxon>
        <taxon>Pseudonocardiaceae</taxon>
        <taxon>Amycolatopsis</taxon>
    </lineage>
</organism>
<keyword evidence="9" id="KW-1185">Reference proteome</keyword>
<protein>
    <recommendedName>
        <fullName evidence="1">non-specific serine/threonine protein kinase</fullName>
        <ecNumber evidence="1">2.7.11.1</ecNumber>
    </recommendedName>
</protein>
<dbReference type="Proteomes" id="UP000027345">
    <property type="component" value="Unassembled WGS sequence"/>
</dbReference>
<keyword evidence="3" id="KW-0808">Transferase</keyword>
<dbReference type="GO" id="GO:0005524">
    <property type="term" value="F:ATP binding"/>
    <property type="evidence" value="ECO:0007669"/>
    <property type="project" value="UniProtKB-KW"/>
</dbReference>